<proteinExistence type="predicted"/>
<comment type="caution">
    <text evidence="1">The sequence shown here is derived from an EMBL/GenBank/DDBJ whole genome shotgun (WGS) entry which is preliminary data.</text>
</comment>
<name>A0A9P6XDC7_RHIOR</name>
<dbReference type="InterPro" id="IPR036397">
    <property type="entry name" value="RNaseH_sf"/>
</dbReference>
<dbReference type="AlphaFoldDB" id="A0A9P6XDC7"/>
<protein>
    <submittedName>
        <fullName evidence="1">Uncharacterized protein</fullName>
    </submittedName>
</protein>
<dbReference type="Gene3D" id="3.30.420.10">
    <property type="entry name" value="Ribonuclease H-like superfamily/Ribonuclease H"/>
    <property type="match status" value="1"/>
</dbReference>
<gene>
    <name evidence="1" type="ORF">G6F64_004315</name>
</gene>
<dbReference type="InterPro" id="IPR009057">
    <property type="entry name" value="Homeodomain-like_sf"/>
</dbReference>
<keyword evidence="2" id="KW-1185">Reference proteome</keyword>
<dbReference type="Proteomes" id="UP000716291">
    <property type="component" value="Unassembled WGS sequence"/>
</dbReference>
<dbReference type="GO" id="GO:0003676">
    <property type="term" value="F:nucleic acid binding"/>
    <property type="evidence" value="ECO:0007669"/>
    <property type="project" value="InterPro"/>
</dbReference>
<organism evidence="1 2">
    <name type="scientific">Rhizopus oryzae</name>
    <name type="common">Mucormycosis agent</name>
    <name type="synonym">Rhizopus arrhizus var. delemar</name>
    <dbReference type="NCBI Taxonomy" id="64495"/>
    <lineage>
        <taxon>Eukaryota</taxon>
        <taxon>Fungi</taxon>
        <taxon>Fungi incertae sedis</taxon>
        <taxon>Mucoromycota</taxon>
        <taxon>Mucoromycotina</taxon>
        <taxon>Mucoromycetes</taxon>
        <taxon>Mucorales</taxon>
        <taxon>Mucorineae</taxon>
        <taxon>Rhizopodaceae</taxon>
        <taxon>Rhizopus</taxon>
    </lineage>
</organism>
<dbReference type="SUPFAM" id="SSF46689">
    <property type="entry name" value="Homeodomain-like"/>
    <property type="match status" value="1"/>
</dbReference>
<reference evidence="1" key="1">
    <citation type="journal article" date="2020" name="Microb. Genom.">
        <title>Genetic diversity of clinical and environmental Mucorales isolates obtained from an investigation of mucormycosis cases among solid organ transplant recipients.</title>
        <authorList>
            <person name="Nguyen M.H."/>
            <person name="Kaul D."/>
            <person name="Muto C."/>
            <person name="Cheng S.J."/>
            <person name="Richter R.A."/>
            <person name="Bruno V.M."/>
            <person name="Liu G."/>
            <person name="Beyhan S."/>
            <person name="Sundermann A.J."/>
            <person name="Mounaud S."/>
            <person name="Pasculle A.W."/>
            <person name="Nierman W.C."/>
            <person name="Driscoll E."/>
            <person name="Cumbie R."/>
            <person name="Clancy C.J."/>
            <person name="Dupont C.L."/>
        </authorList>
    </citation>
    <scope>NUCLEOTIDE SEQUENCE</scope>
    <source>
        <strain evidence="1">GL11</strain>
    </source>
</reference>
<accession>A0A9P6XDC7</accession>
<sequence length="234" mass="27571">MDYVVDEEQYTLQPISSHTDYLRTLYNVHNHREPAVMHMDEPQSRDIRMRESNTKRDYTVYMDQDKVRFFKLMFEKVLSASAAAKQLGIHVRSAQRWALKYEQDPDSLFKKRKSSGRPRVLSDEHKRSILKWVDENPSIVLEQLMEKLRQRNSEAKIQERFDWIRKWDETDMDFRKNCVFLDESAFHINMKRTMAWSKKGSAAVVTVPKTRAKTTTILGAISASGLIQCNLRLP</sequence>
<evidence type="ECO:0000313" key="2">
    <source>
        <dbReference type="Proteomes" id="UP000716291"/>
    </source>
</evidence>
<evidence type="ECO:0000313" key="1">
    <source>
        <dbReference type="EMBL" id="KAG1310779.1"/>
    </source>
</evidence>
<dbReference type="EMBL" id="JAANQT010000465">
    <property type="protein sequence ID" value="KAG1310779.1"/>
    <property type="molecule type" value="Genomic_DNA"/>
</dbReference>